<dbReference type="InterPro" id="IPR010566">
    <property type="entry name" value="Haemolys_ca-bd"/>
</dbReference>
<evidence type="ECO:0000256" key="2">
    <source>
        <dbReference type="ARBA" id="ARBA00022525"/>
    </source>
</evidence>
<organism evidence="7 8">
    <name type="scientific">Xylella fastidiosa subsp. fastidiosa</name>
    <dbReference type="NCBI Taxonomy" id="644356"/>
    <lineage>
        <taxon>Bacteria</taxon>
        <taxon>Pseudomonadati</taxon>
        <taxon>Pseudomonadota</taxon>
        <taxon>Gammaproteobacteria</taxon>
        <taxon>Lysobacterales</taxon>
        <taxon>Lysobacteraceae</taxon>
        <taxon>Xylella</taxon>
    </lineage>
</organism>
<dbReference type="Pfam" id="PF00353">
    <property type="entry name" value="HemolysinCabind"/>
    <property type="match status" value="11"/>
</dbReference>
<comment type="subcellular location">
    <subcellularLocation>
        <location evidence="1">Secreted</location>
    </subcellularLocation>
</comment>
<feature type="domain" description="Haemolysin-type calcium binding-related" evidence="6">
    <location>
        <begin position="744"/>
        <end position="784"/>
    </location>
</feature>
<dbReference type="InterPro" id="IPR001343">
    <property type="entry name" value="Hemolysn_Ca-bd"/>
</dbReference>
<evidence type="ECO:0000313" key="8">
    <source>
        <dbReference type="Proteomes" id="UP001211513"/>
    </source>
</evidence>
<dbReference type="SUPFAM" id="SSF51120">
    <property type="entry name" value="beta-Roll"/>
    <property type="match status" value="6"/>
</dbReference>
<feature type="region of interest" description="Disordered" evidence="4">
    <location>
        <begin position="130"/>
        <end position="196"/>
    </location>
</feature>
<dbReference type="RefSeq" id="WP_272142404.1">
    <property type="nucleotide sequence ID" value="NZ_CP109886.1"/>
</dbReference>
<evidence type="ECO:0000256" key="1">
    <source>
        <dbReference type="ARBA" id="ARBA00004613"/>
    </source>
</evidence>
<dbReference type="PRINTS" id="PR00313">
    <property type="entry name" value="CABNDNGRPT"/>
</dbReference>
<dbReference type="Proteomes" id="UP001211513">
    <property type="component" value="Chromosome"/>
</dbReference>
<dbReference type="GO" id="GO:0005576">
    <property type="term" value="C:extracellular region"/>
    <property type="evidence" value="ECO:0007669"/>
    <property type="project" value="UniProtKB-SubCell"/>
</dbReference>
<feature type="region of interest" description="Disordered" evidence="4">
    <location>
        <begin position="1"/>
        <end position="20"/>
    </location>
</feature>
<dbReference type="InterPro" id="IPR016047">
    <property type="entry name" value="M23ase_b-sheet_dom"/>
</dbReference>
<evidence type="ECO:0000256" key="3">
    <source>
        <dbReference type="ARBA" id="ARBA00022837"/>
    </source>
</evidence>
<sequence>MTFNDLMNRVLPPQDGTTPHITGNYREIRPDKPPHGGIDFNYQGGQTGINLTHPTIHSPISGTVTFVGGRYSTIKIRDADGNSHEILHTESQQVTVGQQVNAGDPIGTMGGRGPKGINEFAQHVHYQIKDPKERVINPRDWWDNRDSGTGGGDSTGGNSHGTGAAGGPGAGGASVSKRITPLPPRDPLALDLDGDGIETTGSDGRVILFDHDADGVKTGTGWLKPDDGWLVLDRNGNGTIDSGRELFGTDTVKRNGQLATDGFDALRDVDSHQDGKIDAADRVFANLRIWRDLNQDGISQANELSTLDANHIVSIGVTATAGRVDLGNGNVQTAAGTFTRSNSTTGTTEGTTGTAANLDLLADTFYRDFTQQVALTDQAKALPFLRGSGRVRNLDEAISLSKDLGDWVQSYSQQSTRQAQLDRLDGLMEKWANTSDMQSLRAQAEALASKGVTVTYVLSGLNPGTAAYQNFLRKLGIVERFMGFTYGGKQGEARFTPLDATSGTMTVSLSDAQVTNIALAYERFKTDIYESLLLKTRMEPIYNLAEENVVNGAWVMDWSGVERALKQGIQRHPRDGILDAIEFVSALGYKTAERLGWNAIGFLADQLSAAPDMEGFNRESSSWTVILYAANEHYLPGTLGSDLLVGTSGNDLIRGGTNGEGNDVLIGKGGNDELSGGLGDDILDGGTGNDVLSGGTGNDTYRFAIGAGVDRIEDSDSTPGNTDVVRFADVASTALTALERKDNDLVIKYGTGDQLTISSYFHPGFSDAKIEQFMFSDGVTWDEAAIKARVISNGDASNNTIIGYKDGSNRIYGLDGNDEIYGGALDDMLYGSAGNDMLSGGKGADTLDGGSGNDVLYGGTGNDTYRFAIGAGVDRIEDSDSTPGNTDVVRFADVASTALTALERKDNDLVIKYGTSDQLTVIEYFNPNYSGYKIEQFTFSDGVTWDDGVIKARVISKGDANDNYLRGYNDGSNRIYGLDGNDTIYGGALADILDGGHGHDTLIGNAGDDTLFGGTGNDVLSGGDGADTLDGGSGNDVLYGGTGNDTYRFAIGAGVDRIEESDTTAGNTDVVRFADVVSTALTALERKDSDLVIKYGTGDQLTISNYFDDIYSGYKVEQFTFSDGVTWDEAAIKARVITNGDASNNYLRGYNDGSNRIYGLDGNDEIYGGALDDMLYGSAGNDMLSGGKGADTLDGGSGNDVLYGGTGNDTYRFAIGAGVDRIEESDTTAGNTDVVRFADVASTALTALERKDSDLVIKYGTGDQLTISNYFYSAEYKVEQFTFSDGVTWDEAAIKARVITNGDASNNYLRGYNDGSNRIYGLDGNDEIYGGALDDMLYGSAGNDMLSGGKGADTLDGGSGNDVLYGGTGNDTYRFAIGAGVDRIEESDTTAGNTDVVRFADVASTALTALERKDSDLVIKYGTGDQLTISNYFYSAEYKVEQFTFSDGVTWDEAAIKARVITNGDASNNYLRGYNDGSNRIYGLDGNDEIYGGALDDMLYGGAGNDMLSGGKGADTLDGGSGNDVLYGGTGNDTYRFAIGAGVDRIEDYDTTTGNADVLSIGQGVSINQLWFQHVGNDLEVSIIGTGDQITISDWYSNAAYHVEQFKTSDGKVLRDSQVNALVSAMAGFAPPALGQTSLSTDYQKALNPLIAAHWK</sequence>
<dbReference type="Pfam" id="PF01551">
    <property type="entry name" value="Peptidase_M23"/>
    <property type="match status" value="1"/>
</dbReference>
<feature type="domain" description="M23ase beta-sheet core" evidence="5">
    <location>
        <begin position="34"/>
        <end position="138"/>
    </location>
</feature>
<keyword evidence="3" id="KW-0106">Calcium</keyword>
<reference evidence="7" key="2">
    <citation type="submission" date="2022-10" db="EMBL/GenBank/DDBJ databases">
        <authorList>
            <person name="Landa B."/>
            <person name="Arias-Giraldo L.F."/>
            <person name="Roman-Ecija M."/>
            <person name="Velasco-Amo M.P."/>
            <person name="De La Fuente L."/>
            <person name="Marco-Noales E."/>
            <person name="Moralejo E."/>
        </authorList>
    </citation>
    <scope>NUCLEOTIDE SEQUENCE</scope>
    <source>
        <strain evidence="7">CFBP8073</strain>
    </source>
</reference>
<proteinExistence type="predicted"/>
<feature type="compositionally biased region" description="Basic and acidic residues" evidence="4">
    <location>
        <begin position="130"/>
        <end position="146"/>
    </location>
</feature>
<feature type="domain" description="Haemolysin-type calcium binding-related" evidence="6">
    <location>
        <begin position="1254"/>
        <end position="1292"/>
    </location>
</feature>
<keyword evidence="2" id="KW-0964">Secreted</keyword>
<protein>
    <submittedName>
        <fullName evidence="7">Peptidoglycan DD-metalloendopeptidase family protein</fullName>
    </submittedName>
</protein>
<feature type="domain" description="Haemolysin-type calcium binding-related" evidence="6">
    <location>
        <begin position="908"/>
        <end position="947"/>
    </location>
</feature>
<evidence type="ECO:0000259" key="6">
    <source>
        <dbReference type="Pfam" id="PF06594"/>
    </source>
</evidence>
<dbReference type="CDD" id="cd12797">
    <property type="entry name" value="M23_peptidase"/>
    <property type="match status" value="1"/>
</dbReference>
<dbReference type="Pfam" id="PF06594">
    <property type="entry name" value="HCBP_related"/>
    <property type="match status" value="6"/>
</dbReference>
<reference evidence="7" key="1">
    <citation type="journal article" date="2022" name="Phytopathology">
        <title>Complete circularized genome resources of seven strains of Xylella fastidiosa subsp. fastidiosa using hybrid assembly reveals unknown plasmids.</title>
        <authorList>
            <person name="Velasco-Amo M.D.P."/>
            <person name="Arias-Giraldo L.F.F."/>
            <person name="Ecija M.R."/>
            <person name="De La Fuente L."/>
            <person name="Marco-Noales E."/>
            <person name="Moralejo E."/>
            <person name="Navas-Cort J.A."/>
            <person name="Landa B.B."/>
        </authorList>
    </citation>
    <scope>NUCLEOTIDE SEQUENCE</scope>
    <source>
        <strain evidence="7">CFBP8073</strain>
    </source>
</reference>
<name>A0AAJ5R0J5_XYLFS</name>
<feature type="domain" description="Haemolysin-type calcium binding-related" evidence="6">
    <location>
        <begin position="1416"/>
        <end position="1454"/>
    </location>
</feature>
<dbReference type="GO" id="GO:0005509">
    <property type="term" value="F:calcium ion binding"/>
    <property type="evidence" value="ECO:0007669"/>
    <property type="project" value="InterPro"/>
</dbReference>
<feature type="domain" description="Haemolysin-type calcium binding-related" evidence="6">
    <location>
        <begin position="1578"/>
        <end position="1616"/>
    </location>
</feature>
<feature type="domain" description="Haemolysin-type calcium binding-related" evidence="6">
    <location>
        <begin position="1090"/>
        <end position="1130"/>
    </location>
</feature>
<accession>A0AAJ5R0J5</accession>
<dbReference type="PANTHER" id="PTHR38340:SF1">
    <property type="entry name" value="S-LAYER PROTEIN"/>
    <property type="match status" value="1"/>
</dbReference>
<dbReference type="Gene3D" id="2.150.10.10">
    <property type="entry name" value="Serralysin-like metalloprotease, C-terminal"/>
    <property type="match status" value="7"/>
</dbReference>
<dbReference type="InterPro" id="IPR011049">
    <property type="entry name" value="Serralysin-like_metalloprot_C"/>
</dbReference>
<dbReference type="PROSITE" id="PS00330">
    <property type="entry name" value="HEMOLYSIN_CALCIUM"/>
    <property type="match status" value="18"/>
</dbReference>
<dbReference type="InterPro" id="IPR050557">
    <property type="entry name" value="RTX_toxin/Mannuronan_C5-epim"/>
</dbReference>
<dbReference type="SUPFAM" id="SSF51261">
    <property type="entry name" value="Duplicated hybrid motif"/>
    <property type="match status" value="1"/>
</dbReference>
<dbReference type="Gene3D" id="2.70.70.10">
    <property type="entry name" value="Glucose Permease (Domain IIA)"/>
    <property type="match status" value="1"/>
</dbReference>
<evidence type="ECO:0000256" key="4">
    <source>
        <dbReference type="SAM" id="MobiDB-lite"/>
    </source>
</evidence>
<dbReference type="PANTHER" id="PTHR38340">
    <property type="entry name" value="S-LAYER PROTEIN"/>
    <property type="match status" value="1"/>
</dbReference>
<dbReference type="EMBL" id="CP109886">
    <property type="protein sequence ID" value="WCF28319.1"/>
    <property type="molecule type" value="Genomic_DNA"/>
</dbReference>
<feature type="compositionally biased region" description="Gly residues" evidence="4">
    <location>
        <begin position="148"/>
        <end position="172"/>
    </location>
</feature>
<evidence type="ECO:0000259" key="5">
    <source>
        <dbReference type="Pfam" id="PF01551"/>
    </source>
</evidence>
<gene>
    <name evidence="7" type="ORF">OK117_12045</name>
</gene>
<evidence type="ECO:0000313" key="7">
    <source>
        <dbReference type="EMBL" id="WCF28319.1"/>
    </source>
</evidence>
<dbReference type="InterPro" id="IPR018511">
    <property type="entry name" value="Hemolysin-typ_Ca-bd_CS"/>
</dbReference>
<dbReference type="InterPro" id="IPR011055">
    <property type="entry name" value="Dup_hybrid_motif"/>
</dbReference>